<comment type="pathway">
    <text evidence="8">Pyrimidine metabolism; UMP biosynthesis via de novo pathway; (S)-dihydroorotate from bicarbonate: step 1/3.</text>
</comment>
<name>A0A0R2A2U7_9LACO</name>
<dbReference type="InterPro" id="IPR029062">
    <property type="entry name" value="Class_I_gatase-like"/>
</dbReference>
<dbReference type="HAMAP" id="MF_01209">
    <property type="entry name" value="CPSase_S_chain"/>
    <property type="match status" value="1"/>
</dbReference>
<feature type="region of interest" description="CPSase" evidence="8">
    <location>
        <begin position="1"/>
        <end position="182"/>
    </location>
</feature>
<dbReference type="PROSITE" id="PS51273">
    <property type="entry name" value="GATASE_TYPE_1"/>
    <property type="match status" value="1"/>
</dbReference>
<dbReference type="EC" id="6.3.5.5" evidence="8"/>
<dbReference type="InterPro" id="IPR002474">
    <property type="entry name" value="CarbamoylP_synth_ssu_N"/>
</dbReference>
<evidence type="ECO:0000256" key="1">
    <source>
        <dbReference type="ARBA" id="ARBA00005077"/>
    </source>
</evidence>
<dbReference type="UniPathway" id="UPA00068">
    <property type="reaction ID" value="UER00171"/>
</dbReference>
<feature type="binding site" evidence="8">
    <location>
        <position position="302"/>
    </location>
    <ligand>
        <name>L-glutamine</name>
        <dbReference type="ChEBI" id="CHEBI:58359"/>
    </ligand>
</feature>
<dbReference type="InterPro" id="IPR035686">
    <property type="entry name" value="CPSase_GATase1"/>
</dbReference>
<organism evidence="10 11">
    <name type="scientific">Paucilactobacillus vaccinostercus DSM 20634</name>
    <dbReference type="NCBI Taxonomy" id="1423813"/>
    <lineage>
        <taxon>Bacteria</taxon>
        <taxon>Bacillati</taxon>
        <taxon>Bacillota</taxon>
        <taxon>Bacilli</taxon>
        <taxon>Lactobacillales</taxon>
        <taxon>Lactobacillaceae</taxon>
        <taxon>Paucilactobacillus</taxon>
    </lineage>
</organism>
<dbReference type="Gene3D" id="3.40.50.880">
    <property type="match status" value="1"/>
</dbReference>
<evidence type="ECO:0000313" key="10">
    <source>
        <dbReference type="EMBL" id="KRM61280.1"/>
    </source>
</evidence>
<dbReference type="InterPro" id="IPR017926">
    <property type="entry name" value="GATASE"/>
</dbReference>
<dbReference type="NCBIfam" id="TIGR01368">
    <property type="entry name" value="CPSaseIIsmall"/>
    <property type="match status" value="1"/>
</dbReference>
<dbReference type="InterPro" id="IPR006274">
    <property type="entry name" value="CarbamoylP_synth_ssu"/>
</dbReference>
<dbReference type="GO" id="GO:0004359">
    <property type="term" value="F:glutaminase activity"/>
    <property type="evidence" value="ECO:0007669"/>
    <property type="project" value="RHEA"/>
</dbReference>
<comment type="similarity">
    <text evidence="2 8">Belongs to the CarA family.</text>
</comment>
<feature type="active site" evidence="8">
    <location>
        <position position="345"/>
    </location>
</feature>
<evidence type="ECO:0000313" key="11">
    <source>
        <dbReference type="Proteomes" id="UP000051733"/>
    </source>
</evidence>
<feature type="binding site" evidence="8">
    <location>
        <position position="300"/>
    </location>
    <ligand>
        <name>L-glutamine</name>
        <dbReference type="ChEBI" id="CHEBI:58359"/>
    </ligand>
</feature>
<evidence type="ECO:0000256" key="6">
    <source>
        <dbReference type="ARBA" id="ARBA00022962"/>
    </source>
</evidence>
<dbReference type="PANTHER" id="PTHR43418:SF7">
    <property type="entry name" value="CARBAMOYL-PHOSPHATE SYNTHASE SMALL CHAIN"/>
    <property type="match status" value="1"/>
</dbReference>
<feature type="binding site" evidence="8">
    <location>
        <position position="60"/>
    </location>
    <ligand>
        <name>L-glutamine</name>
        <dbReference type="ChEBI" id="CHEBI:58359"/>
    </ligand>
</feature>
<feature type="binding site" evidence="8">
    <location>
        <position position="262"/>
    </location>
    <ligand>
        <name>L-glutamine</name>
        <dbReference type="ChEBI" id="CHEBI:58359"/>
    </ligand>
</feature>
<evidence type="ECO:0000256" key="2">
    <source>
        <dbReference type="ARBA" id="ARBA00007800"/>
    </source>
</evidence>
<protein>
    <recommendedName>
        <fullName evidence="8">Carbamoyl phosphate synthase small chain</fullName>
        <ecNumber evidence="8">6.3.5.5</ecNumber>
    </recommendedName>
    <alternativeName>
        <fullName evidence="8">Carbamoyl phosphate synthetase glutamine chain</fullName>
    </alternativeName>
</protein>
<dbReference type="PRINTS" id="PR00099">
    <property type="entry name" value="CPSGATASE"/>
</dbReference>
<dbReference type="PRINTS" id="PR00096">
    <property type="entry name" value="GATASE"/>
</dbReference>
<feature type="domain" description="Carbamoyl-phosphate synthase small subunit N-terminal" evidence="9">
    <location>
        <begin position="15"/>
        <end position="144"/>
    </location>
</feature>
<dbReference type="SMART" id="SM01097">
    <property type="entry name" value="CPSase_sm_chain"/>
    <property type="match status" value="1"/>
</dbReference>
<dbReference type="PATRIC" id="fig|1423813.3.peg.1858"/>
<dbReference type="STRING" id="1423813.FC26_GL001828"/>
<dbReference type="SUPFAM" id="SSF52021">
    <property type="entry name" value="Carbamoyl phosphate synthetase, small subunit N-terminal domain"/>
    <property type="match status" value="1"/>
</dbReference>
<dbReference type="Pfam" id="PF00988">
    <property type="entry name" value="CPSase_sm_chain"/>
    <property type="match status" value="1"/>
</dbReference>
<comment type="caution">
    <text evidence="10">The sequence shown here is derived from an EMBL/GenBank/DDBJ whole genome shotgun (WGS) entry which is preliminary data.</text>
</comment>
<dbReference type="GO" id="GO:0044205">
    <property type="term" value="P:'de novo' UMP biosynthetic process"/>
    <property type="evidence" value="ECO:0007669"/>
    <property type="project" value="UniProtKB-UniRule"/>
</dbReference>
<sequence length="372" mass="40945">MTNNLNKHTEGYRIMKKYLTLSDGTTFEGLAFGDHNALAAGEVVFNTGMTGYQEAITDPSYTNQLLTFTYPLIGTYGIFKNQNQSSQSTCQAVLVRHLENEIGDANLSLDAWLKDLHIPGMSNLDTRALTKHIRQHGTLKAIIANEPLTVADFNTLYPTLSTELSKKPQLQHQTYLALHADYHVVVIDFGIKQGIISELLAANCDVTVLPYTTSLAEIKQAHPDGILISNGPDDPSVYTDYLPLIQQLEACYPVAGICLGHQLLALANGAKTYQLPFGHRGLNHPVKLLTSNHTIMTSQNHGYAVDPASLKDTDLVVTAVEGDDHTIEGLAMQHMPVISVQFHPEANPGPLDATNFFHQFKQLMHKEVKLHA</sequence>
<keyword evidence="5 8" id="KW-0067">ATP-binding</keyword>
<evidence type="ECO:0000256" key="8">
    <source>
        <dbReference type="HAMAP-Rule" id="MF_01209"/>
    </source>
</evidence>
<comment type="pathway">
    <text evidence="1 8">Amino-acid biosynthesis; L-arginine biosynthesis; carbamoyl phosphate from bicarbonate: step 1/1.</text>
</comment>
<dbReference type="AlphaFoldDB" id="A0A0R2A2U7"/>
<accession>A0A0R2A2U7</accession>
<dbReference type="CDD" id="cd01744">
    <property type="entry name" value="GATase1_CPSase"/>
    <property type="match status" value="1"/>
</dbReference>
<keyword evidence="11" id="KW-1185">Reference proteome</keyword>
<feature type="binding site" evidence="8">
    <location>
        <position position="231"/>
    </location>
    <ligand>
        <name>L-glutamine</name>
        <dbReference type="ChEBI" id="CHEBI:58359"/>
    </ligand>
</feature>
<dbReference type="InterPro" id="IPR050472">
    <property type="entry name" value="Anth_synth/Amidotransfase"/>
</dbReference>
<dbReference type="UniPathway" id="UPA00070">
    <property type="reaction ID" value="UER00115"/>
</dbReference>
<proteinExistence type="inferred from homology"/>
<dbReference type="GO" id="GO:0006207">
    <property type="term" value="P:'de novo' pyrimidine nucleobase biosynthetic process"/>
    <property type="evidence" value="ECO:0007669"/>
    <property type="project" value="InterPro"/>
</dbReference>
<feature type="active site" description="Nucleophile" evidence="8">
    <location>
        <position position="258"/>
    </location>
</feature>
<comment type="catalytic activity">
    <reaction evidence="7 8">
        <text>hydrogencarbonate + L-glutamine + 2 ATP + H2O = carbamoyl phosphate + L-glutamate + 2 ADP + phosphate + 2 H(+)</text>
        <dbReference type="Rhea" id="RHEA:18633"/>
        <dbReference type="ChEBI" id="CHEBI:15377"/>
        <dbReference type="ChEBI" id="CHEBI:15378"/>
        <dbReference type="ChEBI" id="CHEBI:17544"/>
        <dbReference type="ChEBI" id="CHEBI:29985"/>
        <dbReference type="ChEBI" id="CHEBI:30616"/>
        <dbReference type="ChEBI" id="CHEBI:43474"/>
        <dbReference type="ChEBI" id="CHEBI:58228"/>
        <dbReference type="ChEBI" id="CHEBI:58359"/>
        <dbReference type="ChEBI" id="CHEBI:456216"/>
        <dbReference type="EC" id="6.3.5.5"/>
    </reaction>
</comment>
<keyword evidence="8" id="KW-0665">Pyrimidine biosynthesis</keyword>
<comment type="catalytic activity">
    <reaction evidence="8">
        <text>L-glutamine + H2O = L-glutamate + NH4(+)</text>
        <dbReference type="Rhea" id="RHEA:15889"/>
        <dbReference type="ChEBI" id="CHEBI:15377"/>
        <dbReference type="ChEBI" id="CHEBI:28938"/>
        <dbReference type="ChEBI" id="CHEBI:29985"/>
        <dbReference type="ChEBI" id="CHEBI:58359"/>
    </reaction>
</comment>
<dbReference type="Proteomes" id="UP000051733">
    <property type="component" value="Unassembled WGS sequence"/>
</dbReference>
<dbReference type="GO" id="GO:0004088">
    <property type="term" value="F:carbamoyl-phosphate synthase (glutamine-hydrolyzing) activity"/>
    <property type="evidence" value="ECO:0007669"/>
    <property type="project" value="UniProtKB-UniRule"/>
</dbReference>
<evidence type="ECO:0000256" key="7">
    <source>
        <dbReference type="ARBA" id="ARBA00048816"/>
    </source>
</evidence>
<dbReference type="Gene3D" id="3.50.30.20">
    <property type="entry name" value="Carbamoyl-phosphate synthase small subunit, N-terminal domain"/>
    <property type="match status" value="1"/>
</dbReference>
<dbReference type="GO" id="GO:0005524">
    <property type="term" value="F:ATP binding"/>
    <property type="evidence" value="ECO:0007669"/>
    <property type="project" value="UniProtKB-UniRule"/>
</dbReference>
<dbReference type="Pfam" id="PF00117">
    <property type="entry name" value="GATase"/>
    <property type="match status" value="1"/>
</dbReference>
<feature type="binding site" evidence="8">
    <location>
        <position position="259"/>
    </location>
    <ligand>
        <name>L-glutamine</name>
        <dbReference type="ChEBI" id="CHEBI:58359"/>
    </ligand>
</feature>
<keyword evidence="3 8" id="KW-0436">Ligase</keyword>
<evidence type="ECO:0000256" key="4">
    <source>
        <dbReference type="ARBA" id="ARBA00022741"/>
    </source>
</evidence>
<dbReference type="SUPFAM" id="SSF52317">
    <property type="entry name" value="Class I glutamine amidotransferase-like"/>
    <property type="match status" value="1"/>
</dbReference>
<dbReference type="PANTHER" id="PTHR43418">
    <property type="entry name" value="MULTIFUNCTIONAL TRYPTOPHAN BIOSYNTHESIS PROTEIN-RELATED"/>
    <property type="match status" value="1"/>
</dbReference>
<comment type="caution">
    <text evidence="8">Lacks conserved residue(s) required for the propagation of feature annotation.</text>
</comment>
<keyword evidence="8" id="KW-0055">Arginine biosynthesis</keyword>
<dbReference type="GO" id="GO:0006526">
    <property type="term" value="P:L-arginine biosynthetic process"/>
    <property type="evidence" value="ECO:0007669"/>
    <property type="project" value="UniProtKB-UniRule"/>
</dbReference>
<keyword evidence="8" id="KW-0028">Amino-acid biosynthesis</keyword>
<dbReference type="GO" id="GO:0006541">
    <property type="term" value="P:glutamine metabolic process"/>
    <property type="evidence" value="ECO:0007669"/>
    <property type="project" value="InterPro"/>
</dbReference>
<comment type="subunit">
    <text evidence="8">Composed of two chains; the small (or glutamine) chain promotes the hydrolysis of glutamine to ammonia, which is used by the large (or ammonia) chain to synthesize carbamoyl phosphate. Tetramer of heterodimers (alpha,beta)4.</text>
</comment>
<dbReference type="InterPro" id="IPR036480">
    <property type="entry name" value="CarbP_synth_ssu_N_sf"/>
</dbReference>
<gene>
    <name evidence="8" type="primary">carA</name>
    <name evidence="10" type="ORF">FC26_GL001828</name>
</gene>
<dbReference type="PRINTS" id="PR00097">
    <property type="entry name" value="ANTSNTHASEII"/>
</dbReference>
<reference evidence="10 11" key="1">
    <citation type="journal article" date="2015" name="Genome Announc.">
        <title>Expanding the biotechnology potential of lactobacilli through comparative genomics of 213 strains and associated genera.</title>
        <authorList>
            <person name="Sun Z."/>
            <person name="Harris H.M."/>
            <person name="McCann A."/>
            <person name="Guo C."/>
            <person name="Argimon S."/>
            <person name="Zhang W."/>
            <person name="Yang X."/>
            <person name="Jeffery I.B."/>
            <person name="Cooney J.C."/>
            <person name="Kagawa T.F."/>
            <person name="Liu W."/>
            <person name="Song Y."/>
            <person name="Salvetti E."/>
            <person name="Wrobel A."/>
            <person name="Rasinkangas P."/>
            <person name="Parkhill J."/>
            <person name="Rea M.C."/>
            <person name="O'Sullivan O."/>
            <person name="Ritari J."/>
            <person name="Douillard F.P."/>
            <person name="Paul Ross R."/>
            <person name="Yang R."/>
            <person name="Briner A.E."/>
            <person name="Felis G.E."/>
            <person name="de Vos W.M."/>
            <person name="Barrangou R."/>
            <person name="Klaenhammer T.R."/>
            <person name="Caufield P.W."/>
            <person name="Cui Y."/>
            <person name="Zhang H."/>
            <person name="O'Toole P.W."/>
        </authorList>
    </citation>
    <scope>NUCLEOTIDE SEQUENCE [LARGE SCALE GENOMIC DNA]</scope>
    <source>
        <strain evidence="10 11">DSM 20634</strain>
    </source>
</reference>
<dbReference type="EMBL" id="AYYY01000029">
    <property type="protein sequence ID" value="KRM61280.1"/>
    <property type="molecule type" value="Genomic_DNA"/>
</dbReference>
<feature type="active site" evidence="8">
    <location>
        <position position="343"/>
    </location>
</feature>
<comment type="function">
    <text evidence="8">Small subunit of the glutamine-dependent carbamoyl phosphate synthetase (CPSase). CPSase catalyzes the formation of carbamoyl phosphate from the ammonia moiety of glutamine, carbonate, and phosphate donated by ATP, constituting the first step of 2 biosynthetic pathways, one leading to arginine and/or urea and the other to pyrimidine nucleotides. The small subunit (glutamine amidotransferase) binds and cleaves glutamine to supply the large subunit with the substrate ammonia.</text>
</comment>
<feature type="binding site" evidence="8">
    <location>
        <position position="303"/>
    </location>
    <ligand>
        <name>L-glutamine</name>
        <dbReference type="ChEBI" id="CHEBI:58359"/>
    </ligand>
</feature>
<evidence type="ECO:0000259" key="9">
    <source>
        <dbReference type="SMART" id="SM01097"/>
    </source>
</evidence>
<evidence type="ECO:0000256" key="5">
    <source>
        <dbReference type="ARBA" id="ARBA00022840"/>
    </source>
</evidence>
<keyword evidence="6 8" id="KW-0315">Glutamine amidotransferase</keyword>
<evidence type="ECO:0000256" key="3">
    <source>
        <dbReference type="ARBA" id="ARBA00022598"/>
    </source>
</evidence>
<keyword evidence="4 8" id="KW-0547">Nucleotide-binding</keyword>
<dbReference type="NCBIfam" id="NF009475">
    <property type="entry name" value="PRK12838.1"/>
    <property type="match status" value="1"/>
</dbReference>